<dbReference type="PANTHER" id="PTHR30040:SF2">
    <property type="entry name" value="FAD:PROTEIN FMN TRANSFERASE"/>
    <property type="match status" value="1"/>
</dbReference>
<keyword evidence="8 12" id="KW-0274">FAD</keyword>
<name>A0ABT1TSN0_9GAMM</name>
<evidence type="ECO:0000313" key="14">
    <source>
        <dbReference type="Proteomes" id="UP001524570"/>
    </source>
</evidence>
<evidence type="ECO:0000256" key="5">
    <source>
        <dbReference type="ARBA" id="ARBA00022630"/>
    </source>
</evidence>
<comment type="caution">
    <text evidence="13">The sequence shown here is derived from an EMBL/GenBank/DDBJ whole genome shotgun (WGS) entry which is preliminary data.</text>
</comment>
<comment type="similarity">
    <text evidence="2 12">Belongs to the ApbE family.</text>
</comment>
<evidence type="ECO:0000256" key="3">
    <source>
        <dbReference type="ARBA" id="ARBA00011955"/>
    </source>
</evidence>
<dbReference type="InterPro" id="IPR024932">
    <property type="entry name" value="ApbE"/>
</dbReference>
<sequence length="332" mass="36419">MLGLLLMQGCAEPLPQLHTFSGFAQGTTYHISYWAPQAVDEAQITAEVEKVLVDLDKALSNYRPDSIIEQFNASTSTDGQRVGEEIVALVKIAQNVSALSQGCYDLTIRPLFELWGFMGDDLTVPDDATLQAALANVGMDKLQLVDDSHMLKKLPNLRVDVSSIAQGYSVEKISNTLQAMGIQNYLVEIGGELKALGSKPDGKAWRIAVEKPLPGEQKMHKVVTLPKDSPMSVMTSGTYRHYFDVKGKRYSHILDARNGKPVTHDLVAVSVFNESPTIADAWSTALLCLGQEEGMKLADAEKLQVMFIQQQGTEFLESKTRALTMSTLVTIN</sequence>
<dbReference type="EC" id="2.7.1.180" evidence="3 12"/>
<evidence type="ECO:0000256" key="1">
    <source>
        <dbReference type="ARBA" id="ARBA00001946"/>
    </source>
</evidence>
<comment type="catalytic activity">
    <reaction evidence="11 12">
        <text>L-threonyl-[protein] + FAD = FMN-L-threonyl-[protein] + AMP + H(+)</text>
        <dbReference type="Rhea" id="RHEA:36847"/>
        <dbReference type="Rhea" id="RHEA-COMP:11060"/>
        <dbReference type="Rhea" id="RHEA-COMP:11061"/>
        <dbReference type="ChEBI" id="CHEBI:15378"/>
        <dbReference type="ChEBI" id="CHEBI:30013"/>
        <dbReference type="ChEBI" id="CHEBI:57692"/>
        <dbReference type="ChEBI" id="CHEBI:74257"/>
        <dbReference type="ChEBI" id="CHEBI:456215"/>
        <dbReference type="EC" id="2.7.1.180"/>
    </reaction>
</comment>
<evidence type="ECO:0000256" key="9">
    <source>
        <dbReference type="ARBA" id="ARBA00022842"/>
    </source>
</evidence>
<dbReference type="Proteomes" id="UP001524570">
    <property type="component" value="Unassembled WGS sequence"/>
</dbReference>
<dbReference type="RefSeq" id="WP_256606876.1">
    <property type="nucleotide sequence ID" value="NZ_JANIBL010000027.1"/>
</dbReference>
<comment type="cofactor">
    <cofactor evidence="1">
        <name>Mg(2+)</name>
        <dbReference type="ChEBI" id="CHEBI:18420"/>
    </cofactor>
</comment>
<organism evidence="13 14">
    <name type="scientific">Methylomonas rosea</name>
    <dbReference type="NCBI Taxonomy" id="2952227"/>
    <lineage>
        <taxon>Bacteria</taxon>
        <taxon>Pseudomonadati</taxon>
        <taxon>Pseudomonadota</taxon>
        <taxon>Gammaproteobacteria</taxon>
        <taxon>Methylococcales</taxon>
        <taxon>Methylococcaceae</taxon>
        <taxon>Methylomonas</taxon>
    </lineage>
</organism>
<protein>
    <recommendedName>
        <fullName evidence="4 12">FAD:protein FMN transferase</fullName>
        <ecNumber evidence="3 12">2.7.1.180</ecNumber>
    </recommendedName>
    <alternativeName>
        <fullName evidence="10 12">Flavin transferase</fullName>
    </alternativeName>
</protein>
<evidence type="ECO:0000256" key="7">
    <source>
        <dbReference type="ARBA" id="ARBA00022723"/>
    </source>
</evidence>
<keyword evidence="9 12" id="KW-0460">Magnesium</keyword>
<proteinExistence type="inferred from homology"/>
<evidence type="ECO:0000256" key="2">
    <source>
        <dbReference type="ARBA" id="ARBA00008282"/>
    </source>
</evidence>
<dbReference type="Gene3D" id="3.10.520.10">
    <property type="entry name" value="ApbE-like domains"/>
    <property type="match status" value="1"/>
</dbReference>
<keyword evidence="5 12" id="KW-0285">Flavoprotein</keyword>
<evidence type="ECO:0000256" key="12">
    <source>
        <dbReference type="PIRNR" id="PIRNR006268"/>
    </source>
</evidence>
<dbReference type="Pfam" id="PF02424">
    <property type="entry name" value="ApbE"/>
    <property type="match status" value="1"/>
</dbReference>
<dbReference type="PANTHER" id="PTHR30040">
    <property type="entry name" value="THIAMINE BIOSYNTHESIS LIPOPROTEIN APBE"/>
    <property type="match status" value="1"/>
</dbReference>
<dbReference type="SUPFAM" id="SSF143631">
    <property type="entry name" value="ApbE-like"/>
    <property type="match status" value="1"/>
</dbReference>
<dbReference type="EMBL" id="JANIBL010000027">
    <property type="protein sequence ID" value="MCQ8117787.1"/>
    <property type="molecule type" value="Genomic_DNA"/>
</dbReference>
<keyword evidence="7 12" id="KW-0479">Metal-binding</keyword>
<keyword evidence="14" id="KW-1185">Reference proteome</keyword>
<evidence type="ECO:0000256" key="11">
    <source>
        <dbReference type="ARBA" id="ARBA00048540"/>
    </source>
</evidence>
<gene>
    <name evidence="13" type="ORF">NP589_10155</name>
</gene>
<accession>A0ABT1TSN0</accession>
<evidence type="ECO:0000256" key="4">
    <source>
        <dbReference type="ARBA" id="ARBA00016337"/>
    </source>
</evidence>
<dbReference type="GO" id="GO:0016740">
    <property type="term" value="F:transferase activity"/>
    <property type="evidence" value="ECO:0007669"/>
    <property type="project" value="UniProtKB-KW"/>
</dbReference>
<evidence type="ECO:0000313" key="13">
    <source>
        <dbReference type="EMBL" id="MCQ8117787.1"/>
    </source>
</evidence>
<dbReference type="InterPro" id="IPR003374">
    <property type="entry name" value="ApbE-like_sf"/>
</dbReference>
<evidence type="ECO:0000256" key="10">
    <source>
        <dbReference type="ARBA" id="ARBA00031306"/>
    </source>
</evidence>
<evidence type="ECO:0000256" key="8">
    <source>
        <dbReference type="ARBA" id="ARBA00022827"/>
    </source>
</evidence>
<dbReference type="PIRSF" id="PIRSF006268">
    <property type="entry name" value="ApbE"/>
    <property type="match status" value="1"/>
</dbReference>
<reference evidence="13 14" key="1">
    <citation type="submission" date="2022-07" db="EMBL/GenBank/DDBJ databases">
        <title>Methylomonas rivi sp. nov., Methylomonas rosea sp. nov., Methylomonas aureus sp. nov. and Methylomonas subterranea sp. nov., four novel methanotrophs isolated from a freshwater creek and the deep terrestrial subsurface.</title>
        <authorList>
            <person name="Abin C."/>
            <person name="Sankaranarayanan K."/>
            <person name="Garner C."/>
            <person name="Sindelar R."/>
            <person name="Kotary K."/>
            <person name="Garner R."/>
            <person name="Barclay S."/>
            <person name="Lawson P."/>
            <person name="Krumholz L."/>
        </authorList>
    </citation>
    <scope>NUCLEOTIDE SEQUENCE [LARGE SCALE GENOMIC DNA]</scope>
    <source>
        <strain evidence="13 14">WSC-7</strain>
    </source>
</reference>
<keyword evidence="6 12" id="KW-0808">Transferase</keyword>
<evidence type="ECO:0000256" key="6">
    <source>
        <dbReference type="ARBA" id="ARBA00022679"/>
    </source>
</evidence>